<gene>
    <name evidence="4" type="ORF">JD78_01713</name>
</gene>
<keyword evidence="5" id="KW-1185">Reference proteome</keyword>
<dbReference type="PANTHER" id="PTHR46268">
    <property type="entry name" value="STRESS RESPONSE PROTEIN NHAX"/>
    <property type="match status" value="1"/>
</dbReference>
<evidence type="ECO:0000259" key="3">
    <source>
        <dbReference type="Pfam" id="PF00582"/>
    </source>
</evidence>
<name>A0A562IQP7_9ACTN</name>
<accession>A0A562IQP7</accession>
<evidence type="ECO:0000313" key="4">
    <source>
        <dbReference type="EMBL" id="TWH73190.1"/>
    </source>
</evidence>
<comment type="caution">
    <text evidence="4">The sequence shown here is derived from an EMBL/GenBank/DDBJ whole genome shotgun (WGS) entry which is preliminary data.</text>
</comment>
<dbReference type="AlphaFoldDB" id="A0A562IQP7"/>
<comment type="similarity">
    <text evidence="1">Belongs to the universal stress protein A family.</text>
</comment>
<dbReference type="RefSeq" id="WP_153362472.1">
    <property type="nucleotide sequence ID" value="NZ_ML762562.1"/>
</dbReference>
<dbReference type="InterPro" id="IPR006015">
    <property type="entry name" value="Universal_stress_UspA"/>
</dbReference>
<feature type="compositionally biased region" description="Low complexity" evidence="2">
    <location>
        <begin position="213"/>
        <end position="230"/>
    </location>
</feature>
<dbReference type="SUPFAM" id="SSF52402">
    <property type="entry name" value="Adenine nucleotide alpha hydrolases-like"/>
    <property type="match status" value="1"/>
</dbReference>
<dbReference type="Proteomes" id="UP000321490">
    <property type="component" value="Unassembled WGS sequence"/>
</dbReference>
<sequence length="261" mass="26953">MSTFLWVLVVLAVWVSAGVTAVVVLLGRQGHRTARWWLPGVVLGPLFLPIAAERGRHGVVVLDRRTARGDDPDPGGVARTVVVAVDGSAESDQAVRDAARLLGGSGTRFVLVTVVDPDVAEFDDAEVRAAADDLLAERARWLGADADPVLEIGCGRPSQVLVDVARAEGADLLMLGRRGRGLSRRVLGSVAEQVARQATTPVLLAGPPAVDLPAGGAGPAGPSAAQASGSTVGWASTDAASRDSAQSPSPSRWSRAVSREV</sequence>
<dbReference type="Pfam" id="PF00582">
    <property type="entry name" value="Usp"/>
    <property type="match status" value="1"/>
</dbReference>
<dbReference type="Gene3D" id="3.40.50.12370">
    <property type="match status" value="1"/>
</dbReference>
<dbReference type="PANTHER" id="PTHR46268:SF6">
    <property type="entry name" value="UNIVERSAL STRESS PROTEIN UP12"/>
    <property type="match status" value="1"/>
</dbReference>
<dbReference type="CDD" id="cd00293">
    <property type="entry name" value="USP-like"/>
    <property type="match status" value="1"/>
</dbReference>
<reference evidence="4 5" key="1">
    <citation type="submission" date="2019-07" db="EMBL/GenBank/DDBJ databases">
        <title>R&amp;d 2014.</title>
        <authorList>
            <person name="Klenk H.-P."/>
        </authorList>
    </citation>
    <scope>NUCLEOTIDE SEQUENCE [LARGE SCALE GENOMIC DNA]</scope>
    <source>
        <strain evidence="4 5">DSM 45764</strain>
    </source>
</reference>
<dbReference type="InterPro" id="IPR006016">
    <property type="entry name" value="UspA"/>
</dbReference>
<dbReference type="PRINTS" id="PR01438">
    <property type="entry name" value="UNVRSLSTRESS"/>
</dbReference>
<proteinExistence type="inferred from homology"/>
<evidence type="ECO:0000256" key="1">
    <source>
        <dbReference type="ARBA" id="ARBA00008791"/>
    </source>
</evidence>
<feature type="compositionally biased region" description="Polar residues" evidence="2">
    <location>
        <begin position="243"/>
        <end position="252"/>
    </location>
</feature>
<feature type="region of interest" description="Disordered" evidence="2">
    <location>
        <begin position="213"/>
        <end position="261"/>
    </location>
</feature>
<dbReference type="OrthoDB" id="6174426at2"/>
<evidence type="ECO:0000313" key="5">
    <source>
        <dbReference type="Proteomes" id="UP000321490"/>
    </source>
</evidence>
<dbReference type="EMBL" id="VLKF01000001">
    <property type="protein sequence ID" value="TWH73190.1"/>
    <property type="molecule type" value="Genomic_DNA"/>
</dbReference>
<feature type="domain" description="UspA" evidence="3">
    <location>
        <begin position="79"/>
        <end position="204"/>
    </location>
</feature>
<protein>
    <submittedName>
        <fullName evidence="4">Nucleotide-binding universal stress UspA family protein</fullName>
    </submittedName>
</protein>
<evidence type="ECO:0000256" key="2">
    <source>
        <dbReference type="SAM" id="MobiDB-lite"/>
    </source>
</evidence>
<organism evidence="4 5">
    <name type="scientific">Modestobacter roseus</name>
    <dbReference type="NCBI Taxonomy" id="1181884"/>
    <lineage>
        <taxon>Bacteria</taxon>
        <taxon>Bacillati</taxon>
        <taxon>Actinomycetota</taxon>
        <taxon>Actinomycetes</taxon>
        <taxon>Geodermatophilales</taxon>
        <taxon>Geodermatophilaceae</taxon>
        <taxon>Modestobacter</taxon>
    </lineage>
</organism>